<protein>
    <submittedName>
        <fullName evidence="1">Uncharacterized protein</fullName>
    </submittedName>
</protein>
<keyword evidence="2" id="KW-1185">Reference proteome</keyword>
<name>A0A561VKB5_9ACTN</name>
<dbReference type="AlphaFoldDB" id="A0A561VKB5"/>
<proteinExistence type="predicted"/>
<gene>
    <name evidence="1" type="ORF">FHX75_14335</name>
</gene>
<evidence type="ECO:0000313" key="2">
    <source>
        <dbReference type="Proteomes" id="UP000319927"/>
    </source>
</evidence>
<dbReference type="Proteomes" id="UP000319927">
    <property type="component" value="Unassembled WGS sequence"/>
</dbReference>
<reference evidence="1 2" key="1">
    <citation type="submission" date="2019-06" db="EMBL/GenBank/DDBJ databases">
        <title>Sequencing the genomes of 1000 actinobacteria strains.</title>
        <authorList>
            <person name="Klenk H.-P."/>
        </authorList>
    </citation>
    <scope>NUCLEOTIDE SEQUENCE [LARGE SCALE GENOMIC DNA]</scope>
    <source>
        <strain evidence="1 2">DSM 102131</strain>
    </source>
</reference>
<sequence>MPMPLPAAFPAFPAVTGGLYTTLSDLRRTIGAVAVHHRDDRYRLDPDHVDVDLWRLRAAAQHAATVLTDHTGTRQKVIDAYTR</sequence>
<dbReference type="OrthoDB" id="8444614at2"/>
<accession>A0A561VKB5</accession>
<evidence type="ECO:0000313" key="1">
    <source>
        <dbReference type="EMBL" id="TWG12004.1"/>
    </source>
</evidence>
<dbReference type="EMBL" id="VIXA01000004">
    <property type="protein sequence ID" value="TWG12004.1"/>
    <property type="molecule type" value="Genomic_DNA"/>
</dbReference>
<comment type="caution">
    <text evidence="1">The sequence shown here is derived from an EMBL/GenBank/DDBJ whole genome shotgun (WGS) entry which is preliminary data.</text>
</comment>
<organism evidence="1 2">
    <name type="scientific">Micromonospora palomenae</name>
    <dbReference type="NCBI Taxonomy" id="1461247"/>
    <lineage>
        <taxon>Bacteria</taxon>
        <taxon>Bacillati</taxon>
        <taxon>Actinomycetota</taxon>
        <taxon>Actinomycetes</taxon>
        <taxon>Micromonosporales</taxon>
        <taxon>Micromonosporaceae</taxon>
        <taxon>Micromonospora</taxon>
    </lineage>
</organism>